<evidence type="ECO:0000313" key="1">
    <source>
        <dbReference type="Proteomes" id="UP000790787"/>
    </source>
</evidence>
<dbReference type="Proteomes" id="UP000790787">
    <property type="component" value="Chromosome 11"/>
</dbReference>
<name>A0AC58S6R9_TOBAC</name>
<accession>A0AC58S6R9</accession>
<proteinExistence type="predicted"/>
<gene>
    <name evidence="2" type="primary">LOC142161761</name>
</gene>
<dbReference type="RefSeq" id="XP_075080690.1">
    <property type="nucleotide sequence ID" value="XM_075224589.1"/>
</dbReference>
<protein>
    <submittedName>
        <fullName evidence="2">Uncharacterized protein LOC142161761</fullName>
    </submittedName>
</protein>
<keyword evidence="1" id="KW-1185">Reference proteome</keyword>
<sequence length="108" mass="12422">MKMERVFDYIYHLLNEYAKLQKFNPVVPPNAIEICSESLACPSNGIWRKFMEEALEKSPSDTEPCTLPPPHSPQQLKSFVEQKANAIKQVEEMEDEYWSSLNKSTSLA</sequence>
<reference evidence="1" key="1">
    <citation type="journal article" date="2014" name="Nat. Commun.">
        <title>The tobacco genome sequence and its comparison with those of tomato and potato.</title>
        <authorList>
            <person name="Sierro N."/>
            <person name="Battey J.N."/>
            <person name="Ouadi S."/>
            <person name="Bakaher N."/>
            <person name="Bovet L."/>
            <person name="Willig A."/>
            <person name="Goepfert S."/>
            <person name="Peitsch M.C."/>
            <person name="Ivanov N.V."/>
        </authorList>
    </citation>
    <scope>NUCLEOTIDE SEQUENCE [LARGE SCALE GENOMIC DNA]</scope>
</reference>
<organism evidence="1 2">
    <name type="scientific">Nicotiana tabacum</name>
    <name type="common">Common tobacco</name>
    <dbReference type="NCBI Taxonomy" id="4097"/>
    <lineage>
        <taxon>Eukaryota</taxon>
        <taxon>Viridiplantae</taxon>
        <taxon>Streptophyta</taxon>
        <taxon>Embryophyta</taxon>
        <taxon>Tracheophyta</taxon>
        <taxon>Spermatophyta</taxon>
        <taxon>Magnoliopsida</taxon>
        <taxon>eudicotyledons</taxon>
        <taxon>Gunneridae</taxon>
        <taxon>Pentapetalae</taxon>
        <taxon>asterids</taxon>
        <taxon>lamiids</taxon>
        <taxon>Solanales</taxon>
        <taxon>Solanaceae</taxon>
        <taxon>Nicotianoideae</taxon>
        <taxon>Nicotianeae</taxon>
        <taxon>Nicotiana</taxon>
    </lineage>
</organism>
<evidence type="ECO:0000313" key="2">
    <source>
        <dbReference type="RefSeq" id="XP_075080690.1"/>
    </source>
</evidence>
<reference evidence="2" key="2">
    <citation type="submission" date="2025-08" db="UniProtKB">
        <authorList>
            <consortium name="RefSeq"/>
        </authorList>
    </citation>
    <scope>IDENTIFICATION</scope>
    <source>
        <tissue evidence="2">Leaf</tissue>
    </source>
</reference>